<organism evidence="2 3">
    <name type="scientific">Neonectria ditissima</name>
    <dbReference type="NCBI Taxonomy" id="78410"/>
    <lineage>
        <taxon>Eukaryota</taxon>
        <taxon>Fungi</taxon>
        <taxon>Dikarya</taxon>
        <taxon>Ascomycota</taxon>
        <taxon>Pezizomycotina</taxon>
        <taxon>Sordariomycetes</taxon>
        <taxon>Hypocreomycetidae</taxon>
        <taxon>Hypocreales</taxon>
        <taxon>Nectriaceae</taxon>
        <taxon>Neonectria</taxon>
    </lineage>
</organism>
<dbReference type="InterPro" id="IPR013149">
    <property type="entry name" value="ADH-like_C"/>
</dbReference>
<dbReference type="Gene3D" id="3.90.180.10">
    <property type="entry name" value="Medium-chain alcohol dehydrogenases, catalytic domain"/>
    <property type="match status" value="1"/>
</dbReference>
<dbReference type="PANTHER" id="PTHR43677:SF4">
    <property type="entry name" value="QUINONE OXIDOREDUCTASE-LIKE PROTEIN 2"/>
    <property type="match status" value="1"/>
</dbReference>
<dbReference type="InterPro" id="IPR011032">
    <property type="entry name" value="GroES-like_sf"/>
</dbReference>
<dbReference type="AlphaFoldDB" id="A0A0P7B8F3"/>
<dbReference type="Gene3D" id="3.40.50.720">
    <property type="entry name" value="NAD(P)-binding Rossmann-like Domain"/>
    <property type="match status" value="1"/>
</dbReference>
<accession>A0A0P7B8F3</accession>
<dbReference type="PANTHER" id="PTHR43677">
    <property type="entry name" value="SHORT-CHAIN DEHYDROGENASE/REDUCTASE"/>
    <property type="match status" value="1"/>
</dbReference>
<feature type="domain" description="Enoyl reductase (ER)" evidence="1">
    <location>
        <begin position="14"/>
        <end position="332"/>
    </location>
</feature>
<dbReference type="SUPFAM" id="SSF51735">
    <property type="entry name" value="NAD(P)-binding Rossmann-fold domains"/>
    <property type="match status" value="1"/>
</dbReference>
<name>A0A0P7B8F3_9HYPO</name>
<dbReference type="InterPro" id="IPR036291">
    <property type="entry name" value="NAD(P)-bd_dom_sf"/>
</dbReference>
<keyword evidence="3" id="KW-1185">Reference proteome</keyword>
<evidence type="ECO:0000313" key="2">
    <source>
        <dbReference type="EMBL" id="KPM42949.1"/>
    </source>
</evidence>
<dbReference type="OrthoDB" id="203908at2759"/>
<evidence type="ECO:0000259" key="1">
    <source>
        <dbReference type="SMART" id="SM00829"/>
    </source>
</evidence>
<dbReference type="GO" id="GO:0016491">
    <property type="term" value="F:oxidoreductase activity"/>
    <property type="evidence" value="ECO:0007669"/>
    <property type="project" value="InterPro"/>
</dbReference>
<dbReference type="EMBL" id="LKCW01000040">
    <property type="protein sequence ID" value="KPM42949.1"/>
    <property type="molecule type" value="Genomic_DNA"/>
</dbReference>
<reference evidence="2 3" key="1">
    <citation type="submission" date="2015-09" db="EMBL/GenBank/DDBJ databases">
        <title>Draft genome of a European isolate of the apple canker pathogen Neonectria ditissima.</title>
        <authorList>
            <person name="Gomez-Cortecero A."/>
            <person name="Harrison R.J."/>
            <person name="Armitage A.D."/>
        </authorList>
    </citation>
    <scope>NUCLEOTIDE SEQUENCE [LARGE SCALE GENOMIC DNA]</scope>
    <source>
        <strain evidence="2 3">R09/05</strain>
    </source>
</reference>
<evidence type="ECO:0000313" key="3">
    <source>
        <dbReference type="Proteomes" id="UP000050424"/>
    </source>
</evidence>
<dbReference type="Pfam" id="PF00107">
    <property type="entry name" value="ADH_zinc_N"/>
    <property type="match status" value="1"/>
</dbReference>
<gene>
    <name evidence="2" type="ORF">AK830_g3608</name>
</gene>
<dbReference type="CDD" id="cd08273">
    <property type="entry name" value="MDR8"/>
    <property type="match status" value="1"/>
</dbReference>
<dbReference type="Pfam" id="PF08240">
    <property type="entry name" value="ADH_N"/>
    <property type="match status" value="1"/>
</dbReference>
<dbReference type="InterPro" id="IPR013154">
    <property type="entry name" value="ADH-like_N"/>
</dbReference>
<comment type="caution">
    <text evidence="2">The sequence shown here is derived from an EMBL/GenBank/DDBJ whole genome shotgun (WGS) entry which is preliminary data.</text>
</comment>
<dbReference type="InterPro" id="IPR051397">
    <property type="entry name" value="Zn-ADH-like_protein"/>
</dbReference>
<dbReference type="InterPro" id="IPR020843">
    <property type="entry name" value="ER"/>
</dbReference>
<proteinExistence type="predicted"/>
<dbReference type="SMART" id="SM00829">
    <property type="entry name" value="PKS_ER"/>
    <property type="match status" value="1"/>
</dbReference>
<dbReference type="STRING" id="78410.A0A0P7B8F3"/>
<dbReference type="SUPFAM" id="SSF50129">
    <property type="entry name" value="GroES-like"/>
    <property type="match status" value="1"/>
</dbReference>
<dbReference type="Proteomes" id="UP000050424">
    <property type="component" value="Unassembled WGS sequence"/>
</dbReference>
<dbReference type="GO" id="GO:0005739">
    <property type="term" value="C:mitochondrion"/>
    <property type="evidence" value="ECO:0007669"/>
    <property type="project" value="TreeGrafter"/>
</dbReference>
<protein>
    <submittedName>
        <fullName evidence="2">Protein indc11</fullName>
    </submittedName>
</protein>
<sequence>MSTTIRKAVISGFGDVSNINIVTADIASPGQNEVQVSIIYAGFSGTDINMRLGVYPMQRAAPLTPGYCFVGRVRSNGPGSTRYQPGDIVTALSMYDSHAELINISEKHLIPVPTELDLKQAAALTVDWNTAYGMVTRAAKVSKGQRVFVHGLSGAVGYAIMALCQGHGAIVYGTASERNHIALKELGVTPFVYTDKDWITAMQALGGVHAAFDPLGFQSYDESYSILSVNEQSMLIGYGGNLATLTGQNTGSVYPSILKLMARNLKCWTKRSTKFHYITRDDDTFQSDLKELMKMASDGRVNVPIKCIWDLEDIKKAHVGWANGTGMGSTLISIASNY</sequence>